<accession>A0ABN9T8K9</accession>
<evidence type="ECO:0000256" key="1">
    <source>
        <dbReference type="SAM" id="MobiDB-lite"/>
    </source>
</evidence>
<sequence>MAESVSSKSSGAAGGRPLSTVGGPVTIGTTVFVCVKRCPLRLKCNADERPLQFGPNGVDVFPFLPWGRGSSENPVGRVGRVCMRTWGDGGWSAEHKNVDEFVETRKGHAQVQAERTSSRNLAIKDMEEGPERCSRAEKGKIKDRHRENRKRVVKSFTEESLDIGSKFKAIAVKQFKEDFPGRIEKEKLETTWDVFDGVYQEVVLLPKNKEGEWGVTVKRRRGARMDETVDDGSHVVRQGQFKAKFDRMFKDTMADARKSLKNTQYTTPTKAAQDAGPEELGDATQEPIPADDVDEDDGLSFAGSSLLSSADSAGKRGRVAMSAKMLGKSATEILDPLGLEQIRNDFEEISKSMQIEPFTSCLIGANHETLPAKCAELKKAAGALQGKVVNLDNKVRKWVDLPQHDEQEVTCTSDGFQLFSKTHPDSNKLESLLATMKANGVDIPIAYVVAFFREKALDLVRFKQVAELLDFLSLKEGFLAERMGGDLDVDLKVVSENVISECLITLATGYLSTEGADEAVSQVARLAGGLASSEHGIPEEVADDLGRMAGALGFGETLGDDRASDLQWLSDKRADATYTGVLATILGDAAFWKACPATTSSCGRRIQDAARAFNKEFEKCGNNVYLQADKQGLSDAIANLFAVCAAAEDVEKVRACFESALAAMEMKAGVETTSCIDSLGSMLQSAVDESHGMLDIQKEFELVNVAVEASRLKGTFDLDELLKRFPSLVALCGSASTPLATAKQKMQTISDAMACLRTLLRTLANKPGDESLGGDEHQKHMSSVLARLSSVHNKKFGVVSHGKIAYDQKVEHIKVLISDTAANVISLKGANQEDTKKLTKLIDKNIEAYQTQDLAIQQLAIYSDTKDHDAACFKTLADVIFPFFKFSPRAIVLCKGLPTDFKPDMKMVSRVKAMLNTDVVKPKLAWFAGGDKADELMDVVKLIWPTLDEPATRHVESLRNKLVLLQGKVNNALAGADVVADNKKFHDFYDMAKMGSLKTLRGQLKAALASHAEAGCDDVEGLTKTADTTLTEARSQTIKWGLVVFLHNPEIRSLASRGVTLRRDLSNTWNLNKGTEGMQAYIGQGMVKDINE</sequence>
<proteinExistence type="predicted"/>
<feature type="non-terminal residue" evidence="2">
    <location>
        <position position="1092"/>
    </location>
</feature>
<feature type="region of interest" description="Disordered" evidence="1">
    <location>
        <begin position="260"/>
        <end position="314"/>
    </location>
</feature>
<comment type="caution">
    <text evidence="2">The sequence shown here is derived from an EMBL/GenBank/DDBJ whole genome shotgun (WGS) entry which is preliminary data.</text>
</comment>
<evidence type="ECO:0000313" key="3">
    <source>
        <dbReference type="Proteomes" id="UP001189429"/>
    </source>
</evidence>
<reference evidence="2" key="1">
    <citation type="submission" date="2023-10" db="EMBL/GenBank/DDBJ databases">
        <authorList>
            <person name="Chen Y."/>
            <person name="Shah S."/>
            <person name="Dougan E. K."/>
            <person name="Thang M."/>
            <person name="Chan C."/>
        </authorList>
    </citation>
    <scope>NUCLEOTIDE SEQUENCE [LARGE SCALE GENOMIC DNA]</scope>
</reference>
<evidence type="ECO:0000313" key="2">
    <source>
        <dbReference type="EMBL" id="CAK0841458.1"/>
    </source>
</evidence>
<protein>
    <submittedName>
        <fullName evidence="2">Uncharacterized protein</fullName>
    </submittedName>
</protein>
<keyword evidence="3" id="KW-1185">Reference proteome</keyword>
<dbReference type="Proteomes" id="UP001189429">
    <property type="component" value="Unassembled WGS sequence"/>
</dbReference>
<feature type="region of interest" description="Disordered" evidence="1">
    <location>
        <begin position="127"/>
        <end position="146"/>
    </location>
</feature>
<feature type="compositionally biased region" description="Polar residues" evidence="1">
    <location>
        <begin position="261"/>
        <end position="270"/>
    </location>
</feature>
<feature type="compositionally biased region" description="Acidic residues" evidence="1">
    <location>
        <begin position="289"/>
        <end position="298"/>
    </location>
</feature>
<organism evidence="2 3">
    <name type="scientific">Prorocentrum cordatum</name>
    <dbReference type="NCBI Taxonomy" id="2364126"/>
    <lineage>
        <taxon>Eukaryota</taxon>
        <taxon>Sar</taxon>
        <taxon>Alveolata</taxon>
        <taxon>Dinophyceae</taxon>
        <taxon>Prorocentrales</taxon>
        <taxon>Prorocentraceae</taxon>
        <taxon>Prorocentrum</taxon>
    </lineage>
</organism>
<name>A0ABN9T8K9_9DINO</name>
<gene>
    <name evidence="2" type="ORF">PCOR1329_LOCUS36660</name>
</gene>
<feature type="compositionally biased region" description="Low complexity" evidence="1">
    <location>
        <begin position="299"/>
        <end position="312"/>
    </location>
</feature>
<feature type="region of interest" description="Disordered" evidence="1">
    <location>
        <begin position="1"/>
        <end position="20"/>
    </location>
</feature>
<feature type="compositionally biased region" description="Low complexity" evidence="1">
    <location>
        <begin position="1"/>
        <end position="11"/>
    </location>
</feature>
<dbReference type="EMBL" id="CAUYUJ010014457">
    <property type="protein sequence ID" value="CAK0841458.1"/>
    <property type="molecule type" value="Genomic_DNA"/>
</dbReference>